<keyword evidence="2" id="KW-1185">Reference proteome</keyword>
<proteinExistence type="predicted"/>
<protein>
    <recommendedName>
        <fullName evidence="3">DUF4034 domain-containing protein</fullName>
    </recommendedName>
</protein>
<dbReference type="STRING" id="362257.SVTN_32830"/>
<evidence type="ECO:0000313" key="2">
    <source>
        <dbReference type="Proteomes" id="UP000031774"/>
    </source>
</evidence>
<evidence type="ECO:0000313" key="1">
    <source>
        <dbReference type="EMBL" id="AJF68424.1"/>
    </source>
</evidence>
<dbReference type="KEGG" id="svt:SVTN_32830"/>
<dbReference type="HOGENOM" id="CLU_064093_2_0_11"/>
<accession>A0A0B5IJ43</accession>
<dbReference type="Proteomes" id="UP000031774">
    <property type="component" value="Chromosome"/>
</dbReference>
<evidence type="ECO:0008006" key="3">
    <source>
        <dbReference type="Google" id="ProtNLM"/>
    </source>
</evidence>
<reference evidence="1 2" key="1">
    <citation type="submission" date="2014-12" db="EMBL/GenBank/DDBJ databases">
        <title>Complete genome sequence of Streptomyces vietnamensis strain GIMV4.0001, a genetic manipulable producer of the benzoisochromanequinone antibiotic granaticin.</title>
        <authorList>
            <person name="Deng M.R."/>
            <person name="Guo J."/>
            <person name="Ma L.Y."/>
            <person name="Feng G.D."/>
            <person name="Mo C.Y."/>
            <person name="Zhu H.H."/>
        </authorList>
    </citation>
    <scope>NUCLEOTIDE SEQUENCE [LARGE SCALE GENOMIC DNA]</scope>
    <source>
        <strain evidence="2">GIMV4.0001</strain>
    </source>
</reference>
<gene>
    <name evidence="1" type="ORF">SVTN_32830</name>
</gene>
<dbReference type="EMBL" id="CP010407">
    <property type="protein sequence ID" value="AJF68424.1"/>
    <property type="molecule type" value="Genomic_DNA"/>
</dbReference>
<dbReference type="AlphaFoldDB" id="A0A0B5IJ43"/>
<organism evidence="1 2">
    <name type="scientific">Streptomyces vietnamensis</name>
    <dbReference type="NCBI Taxonomy" id="362257"/>
    <lineage>
        <taxon>Bacteria</taxon>
        <taxon>Bacillati</taxon>
        <taxon>Actinomycetota</taxon>
        <taxon>Actinomycetes</taxon>
        <taxon>Kitasatosporales</taxon>
        <taxon>Streptomycetaceae</taxon>
        <taxon>Streptomyces</taxon>
    </lineage>
</organism>
<dbReference type="RefSeq" id="WP_041132347.1">
    <property type="nucleotide sequence ID" value="NZ_CP010407.1"/>
</dbReference>
<name>A0A0B5IJ43_9ACTN</name>
<sequence length="316" mass="35319">MSAWLRRSSGRPSYDRTFGDRALAEGCEDMLMGRWEGARDLLAEHPRDDWDRRSHRVRLLADSAAGRRTVDVWHASEPGHPDAAVLYAETEVMRMFGAARAGASPPADGLDRVARLCLQASELAPVDPQPWVSLISLGRLYEGGHPDMGYWWKELLARDPYHREGHHQALRHLSARWHGSHGQAANFAWDVVGYAPAGSPLAVLPLVARSEEYRHRVETEGRTAVGLTYHWNSEAAKRDLRVVLEKWIGARTAECAQDVADLNHLAHGLVRAGMKREAADVFRTLGNRATRVPWSYAGDPEQLFVFWRDAALAAPS</sequence>